<dbReference type="GO" id="GO:0046872">
    <property type="term" value="F:metal ion binding"/>
    <property type="evidence" value="ECO:0007669"/>
    <property type="project" value="UniProtKB-KW"/>
</dbReference>
<evidence type="ECO:0000256" key="3">
    <source>
        <dbReference type="ARBA" id="ARBA00023004"/>
    </source>
</evidence>
<gene>
    <name evidence="5" type="ORF">METZ01_LOCUS271672</name>
</gene>
<dbReference type="Gene3D" id="1.10.760.10">
    <property type="entry name" value="Cytochrome c-like domain"/>
    <property type="match status" value="1"/>
</dbReference>
<dbReference type="Pfam" id="PF00034">
    <property type="entry name" value="Cytochrom_C"/>
    <property type="match status" value="1"/>
</dbReference>
<dbReference type="SUPFAM" id="SSF46626">
    <property type="entry name" value="Cytochrome c"/>
    <property type="match status" value="1"/>
</dbReference>
<dbReference type="EMBL" id="UINC01078088">
    <property type="protein sequence ID" value="SVC18818.1"/>
    <property type="molecule type" value="Genomic_DNA"/>
</dbReference>
<evidence type="ECO:0000313" key="5">
    <source>
        <dbReference type="EMBL" id="SVC18818.1"/>
    </source>
</evidence>
<dbReference type="InterPro" id="IPR051459">
    <property type="entry name" value="Cytochrome_c-type_DH"/>
</dbReference>
<dbReference type="GO" id="GO:0009055">
    <property type="term" value="F:electron transfer activity"/>
    <property type="evidence" value="ECO:0007669"/>
    <property type="project" value="InterPro"/>
</dbReference>
<dbReference type="InterPro" id="IPR036909">
    <property type="entry name" value="Cyt_c-like_dom_sf"/>
</dbReference>
<keyword evidence="2" id="KW-0479">Metal-binding</keyword>
<dbReference type="PANTHER" id="PTHR35008:SF8">
    <property type="entry name" value="ALCOHOL DEHYDROGENASE CYTOCHROME C SUBUNIT"/>
    <property type="match status" value="1"/>
</dbReference>
<evidence type="ECO:0000259" key="4">
    <source>
        <dbReference type="PROSITE" id="PS51007"/>
    </source>
</evidence>
<dbReference type="PANTHER" id="PTHR35008">
    <property type="entry name" value="BLL4482 PROTEIN-RELATED"/>
    <property type="match status" value="1"/>
</dbReference>
<accession>A0A382K3I9</accession>
<sequence length="129" mass="14459">MPEGEGSVHEGEKIYQAECMVCHGKNGFGHTADQLAGAEMSLISEYPEKTIGSYWPYATTLFDFIRRSKPMNAPGSLTNNKVYALTAYLLYLNDLIGKDEKMTALTLPKVEMPNQDGFINIYEMETTHQ</sequence>
<name>A0A382K3I9_9ZZZZ</name>
<evidence type="ECO:0000256" key="1">
    <source>
        <dbReference type="ARBA" id="ARBA00022617"/>
    </source>
</evidence>
<protein>
    <recommendedName>
        <fullName evidence="4">Cytochrome c domain-containing protein</fullName>
    </recommendedName>
</protein>
<dbReference type="GO" id="GO:0020037">
    <property type="term" value="F:heme binding"/>
    <property type="evidence" value="ECO:0007669"/>
    <property type="project" value="InterPro"/>
</dbReference>
<dbReference type="AlphaFoldDB" id="A0A382K3I9"/>
<keyword evidence="1" id="KW-0349">Heme</keyword>
<dbReference type="InterPro" id="IPR009056">
    <property type="entry name" value="Cyt_c-like_dom"/>
</dbReference>
<organism evidence="5">
    <name type="scientific">marine metagenome</name>
    <dbReference type="NCBI Taxonomy" id="408172"/>
    <lineage>
        <taxon>unclassified sequences</taxon>
        <taxon>metagenomes</taxon>
        <taxon>ecological metagenomes</taxon>
    </lineage>
</organism>
<evidence type="ECO:0000256" key="2">
    <source>
        <dbReference type="ARBA" id="ARBA00022723"/>
    </source>
</evidence>
<dbReference type="PROSITE" id="PS51007">
    <property type="entry name" value="CYTC"/>
    <property type="match status" value="1"/>
</dbReference>
<reference evidence="5" key="1">
    <citation type="submission" date="2018-05" db="EMBL/GenBank/DDBJ databases">
        <authorList>
            <person name="Lanie J.A."/>
            <person name="Ng W.-L."/>
            <person name="Kazmierczak K.M."/>
            <person name="Andrzejewski T.M."/>
            <person name="Davidsen T.M."/>
            <person name="Wayne K.J."/>
            <person name="Tettelin H."/>
            <person name="Glass J.I."/>
            <person name="Rusch D."/>
            <person name="Podicherti R."/>
            <person name="Tsui H.-C.T."/>
            <person name="Winkler M.E."/>
        </authorList>
    </citation>
    <scope>NUCLEOTIDE SEQUENCE</scope>
</reference>
<keyword evidence="3" id="KW-0408">Iron</keyword>
<proteinExistence type="predicted"/>
<feature type="domain" description="Cytochrome c" evidence="4">
    <location>
        <begin position="6"/>
        <end position="93"/>
    </location>
</feature>